<dbReference type="Pfam" id="PF00089">
    <property type="entry name" value="Trypsin"/>
    <property type="match status" value="1"/>
</dbReference>
<organism evidence="8 9">
    <name type="scientific">Drosophila lebanonensis</name>
    <name type="common">Fruit fly</name>
    <name type="synonym">Scaptodrosophila lebanonensis</name>
    <dbReference type="NCBI Taxonomy" id="7225"/>
    <lineage>
        <taxon>Eukaryota</taxon>
        <taxon>Metazoa</taxon>
        <taxon>Ecdysozoa</taxon>
        <taxon>Arthropoda</taxon>
        <taxon>Hexapoda</taxon>
        <taxon>Insecta</taxon>
        <taxon>Pterygota</taxon>
        <taxon>Neoptera</taxon>
        <taxon>Endopterygota</taxon>
        <taxon>Diptera</taxon>
        <taxon>Brachycera</taxon>
        <taxon>Muscomorpha</taxon>
        <taxon>Ephydroidea</taxon>
        <taxon>Drosophilidae</taxon>
        <taxon>Scaptodrosophila</taxon>
    </lineage>
</organism>
<dbReference type="GO" id="GO:0006508">
    <property type="term" value="P:proteolysis"/>
    <property type="evidence" value="ECO:0007669"/>
    <property type="project" value="UniProtKB-KW"/>
</dbReference>
<feature type="domain" description="Peptidase S1" evidence="7">
    <location>
        <begin position="1"/>
        <end position="186"/>
    </location>
</feature>
<sequence length="190" mass="21276">MIMTGGNQELTAESLKKAKFHEPTDLITHCAYDASSATMDHDVGLIRMSKNIKFNRYTQPIALDPKTVPVGAKLLIVGFGFIKYKPKPVITTEMHMLHMKRISQKTCSKAMQLNIRSNIICVYRTVNRGICHGDSGSPFTLKRKLVGLASWGLPCAEGYPDMVASIAYHYNGIIKTMRKYNKKHSTKCIP</sequence>
<keyword evidence="5" id="KW-0865">Zymogen</keyword>
<evidence type="ECO:0000313" key="9">
    <source>
        <dbReference type="RefSeq" id="XP_030373196.1"/>
    </source>
</evidence>
<gene>
    <name evidence="9" type="primary">LOC115623128</name>
</gene>
<dbReference type="PROSITE" id="PS00135">
    <property type="entry name" value="TRYPSIN_SER"/>
    <property type="match status" value="1"/>
</dbReference>
<dbReference type="Proteomes" id="UP000504634">
    <property type="component" value="Unplaced"/>
</dbReference>
<dbReference type="SUPFAM" id="SSF50494">
    <property type="entry name" value="Trypsin-like serine proteases"/>
    <property type="match status" value="1"/>
</dbReference>
<dbReference type="Gene3D" id="2.40.10.10">
    <property type="entry name" value="Trypsin-like serine proteases"/>
    <property type="match status" value="1"/>
</dbReference>
<keyword evidence="3" id="KW-0378">Hydrolase</keyword>
<keyword evidence="6" id="KW-1015">Disulfide bond</keyword>
<dbReference type="InterPro" id="IPR001254">
    <property type="entry name" value="Trypsin_dom"/>
</dbReference>
<dbReference type="InterPro" id="IPR043504">
    <property type="entry name" value="Peptidase_S1_PA_chymotrypsin"/>
</dbReference>
<keyword evidence="8" id="KW-1185">Reference proteome</keyword>
<keyword evidence="1" id="KW-0645">Protease</keyword>
<evidence type="ECO:0000256" key="2">
    <source>
        <dbReference type="ARBA" id="ARBA00022729"/>
    </source>
</evidence>
<dbReference type="RefSeq" id="XP_030373196.1">
    <property type="nucleotide sequence ID" value="XM_030517336.1"/>
</dbReference>
<evidence type="ECO:0000256" key="5">
    <source>
        <dbReference type="ARBA" id="ARBA00023145"/>
    </source>
</evidence>
<dbReference type="GO" id="GO:0004252">
    <property type="term" value="F:serine-type endopeptidase activity"/>
    <property type="evidence" value="ECO:0007669"/>
    <property type="project" value="InterPro"/>
</dbReference>
<dbReference type="InterPro" id="IPR050430">
    <property type="entry name" value="Peptidase_S1"/>
</dbReference>
<dbReference type="PROSITE" id="PS50240">
    <property type="entry name" value="TRYPSIN_DOM"/>
    <property type="match status" value="1"/>
</dbReference>
<name>A0A6J2T8F7_DROLE</name>
<dbReference type="AlphaFoldDB" id="A0A6J2T8F7"/>
<dbReference type="InterPro" id="IPR009003">
    <property type="entry name" value="Peptidase_S1_PA"/>
</dbReference>
<evidence type="ECO:0000256" key="3">
    <source>
        <dbReference type="ARBA" id="ARBA00022801"/>
    </source>
</evidence>
<evidence type="ECO:0000256" key="4">
    <source>
        <dbReference type="ARBA" id="ARBA00022825"/>
    </source>
</evidence>
<keyword evidence="4" id="KW-0720">Serine protease</keyword>
<dbReference type="InterPro" id="IPR033116">
    <property type="entry name" value="TRYPSIN_SER"/>
</dbReference>
<keyword evidence="2" id="KW-0732">Signal</keyword>
<evidence type="ECO:0000256" key="6">
    <source>
        <dbReference type="ARBA" id="ARBA00023157"/>
    </source>
</evidence>
<evidence type="ECO:0000259" key="7">
    <source>
        <dbReference type="PROSITE" id="PS50240"/>
    </source>
</evidence>
<dbReference type="PANTHER" id="PTHR24276:SF97">
    <property type="entry name" value="GH13245P2-RELATED"/>
    <property type="match status" value="1"/>
</dbReference>
<dbReference type="GeneID" id="115623128"/>
<accession>A0A6J2T8F7</accession>
<proteinExistence type="predicted"/>
<dbReference type="OrthoDB" id="6755574at2759"/>
<evidence type="ECO:0000256" key="1">
    <source>
        <dbReference type="ARBA" id="ARBA00022670"/>
    </source>
</evidence>
<dbReference type="SMART" id="SM00020">
    <property type="entry name" value="Tryp_SPc"/>
    <property type="match status" value="1"/>
</dbReference>
<reference evidence="9" key="1">
    <citation type="submission" date="2025-08" db="UniProtKB">
        <authorList>
            <consortium name="RefSeq"/>
        </authorList>
    </citation>
    <scope>IDENTIFICATION</scope>
    <source>
        <strain evidence="9">11010-0011.00</strain>
        <tissue evidence="9">Whole body</tissue>
    </source>
</reference>
<dbReference type="PANTHER" id="PTHR24276">
    <property type="entry name" value="POLYSERASE-RELATED"/>
    <property type="match status" value="1"/>
</dbReference>
<protein>
    <submittedName>
        <fullName evidence="9">Chymotrypsin-1-like</fullName>
    </submittedName>
</protein>
<evidence type="ECO:0000313" key="8">
    <source>
        <dbReference type="Proteomes" id="UP000504634"/>
    </source>
</evidence>